<feature type="compositionally biased region" description="Basic residues" evidence="1">
    <location>
        <begin position="36"/>
        <end position="57"/>
    </location>
</feature>
<accession>A0ABY5DH98</accession>
<evidence type="ECO:0000256" key="1">
    <source>
        <dbReference type="SAM" id="MobiDB-lite"/>
    </source>
</evidence>
<proteinExistence type="predicted"/>
<keyword evidence="3" id="KW-1185">Reference proteome</keyword>
<dbReference type="RefSeq" id="WP_258567917.1">
    <property type="nucleotide sequence ID" value="NZ_CP092900.1"/>
</dbReference>
<organism evidence="2 3">
    <name type="scientific">Candidatus Comchoanobacter bicostacola</name>
    <dbReference type="NCBI Taxonomy" id="2919598"/>
    <lineage>
        <taxon>Bacteria</taxon>
        <taxon>Pseudomonadati</taxon>
        <taxon>Pseudomonadota</taxon>
        <taxon>Gammaproteobacteria</taxon>
        <taxon>Candidatus Comchoanobacterales</taxon>
        <taxon>Candidatus Comchoanobacteraceae</taxon>
        <taxon>Candidatus Comchoanobacter</taxon>
    </lineage>
</organism>
<feature type="compositionally biased region" description="Basic and acidic residues" evidence="1">
    <location>
        <begin position="58"/>
        <end position="69"/>
    </location>
</feature>
<dbReference type="EMBL" id="CP092900">
    <property type="protein sequence ID" value="UTC24133.1"/>
    <property type="molecule type" value="Genomic_DNA"/>
</dbReference>
<reference evidence="2 3" key="1">
    <citation type="journal article" date="2022" name="Nat. Microbiol.">
        <title>The microbiome of a bacterivorous marine choanoflagellate contains a resource-demanding obligate bacterial associate.</title>
        <authorList>
            <person name="Needham D.M."/>
            <person name="Poirier C."/>
            <person name="Bachy C."/>
            <person name="George E.E."/>
            <person name="Wilken S."/>
            <person name="Yung C.C.M."/>
            <person name="Limardo A.J."/>
            <person name="Morando M."/>
            <person name="Sudek L."/>
            <person name="Malmstrom R.R."/>
            <person name="Keeling P.J."/>
            <person name="Santoro A.E."/>
            <person name="Worden A.Z."/>
        </authorList>
    </citation>
    <scope>NUCLEOTIDE SEQUENCE [LARGE SCALE GENOMIC DNA]</scope>
    <source>
        <strain evidence="2 3">Comchoano-1</strain>
    </source>
</reference>
<gene>
    <name evidence="2" type="ORF">MMH89_02695</name>
</gene>
<evidence type="ECO:0000313" key="2">
    <source>
        <dbReference type="EMBL" id="UTC24133.1"/>
    </source>
</evidence>
<feature type="region of interest" description="Disordered" evidence="1">
    <location>
        <begin position="28"/>
        <end position="69"/>
    </location>
</feature>
<dbReference type="Proteomes" id="UP001055955">
    <property type="component" value="Chromosome"/>
</dbReference>
<sequence length="89" mass="10148">MASIDVSRFGGNPIPALKKLKRIYERQNSTGGFKSGGRHIKQSVKNRQSRIAAKKRSDKQSLIEARHIKDTSRRNRHLTIKQILALLNQ</sequence>
<protein>
    <submittedName>
        <fullName evidence="2">Uncharacterized protein</fullName>
    </submittedName>
</protein>
<name>A0ABY5DH98_9GAMM</name>
<evidence type="ECO:0000313" key="3">
    <source>
        <dbReference type="Proteomes" id="UP001055955"/>
    </source>
</evidence>